<dbReference type="PANTHER" id="PTHR30081:SF8">
    <property type="entry name" value="PROTEIN TRANSLOCASE SUBUNIT SECF"/>
    <property type="match status" value="1"/>
</dbReference>
<keyword evidence="8" id="KW-0811">Translocation</keyword>
<dbReference type="NCBIfam" id="TIGR00916">
    <property type="entry name" value="2A0604s01"/>
    <property type="match status" value="1"/>
</dbReference>
<dbReference type="Gene3D" id="1.20.1640.10">
    <property type="entry name" value="Multidrug efflux transporter AcrB transmembrane domain"/>
    <property type="match status" value="1"/>
</dbReference>
<accession>A0A1W1C9D7</accession>
<evidence type="ECO:0000256" key="2">
    <source>
        <dbReference type="ARBA" id="ARBA00015792"/>
    </source>
</evidence>
<evidence type="ECO:0000256" key="3">
    <source>
        <dbReference type="ARBA" id="ARBA00022448"/>
    </source>
</evidence>
<evidence type="ECO:0000256" key="5">
    <source>
        <dbReference type="ARBA" id="ARBA00022692"/>
    </source>
</evidence>
<keyword evidence="9 10" id="KW-0472">Membrane</keyword>
<evidence type="ECO:0000256" key="6">
    <source>
        <dbReference type="ARBA" id="ARBA00022927"/>
    </source>
</evidence>
<dbReference type="InterPro" id="IPR022645">
    <property type="entry name" value="SecD/SecF_bac"/>
</dbReference>
<proteinExistence type="inferred from homology"/>
<reference evidence="12" key="1">
    <citation type="submission" date="2016-10" db="EMBL/GenBank/DDBJ databases">
        <authorList>
            <person name="de Groot N.N."/>
        </authorList>
    </citation>
    <scope>NUCLEOTIDE SEQUENCE</scope>
</reference>
<organism evidence="12">
    <name type="scientific">hydrothermal vent metagenome</name>
    <dbReference type="NCBI Taxonomy" id="652676"/>
    <lineage>
        <taxon>unclassified sequences</taxon>
        <taxon>metagenomes</taxon>
        <taxon>ecological metagenomes</taxon>
    </lineage>
</organism>
<gene>
    <name evidence="12" type="ORF">MNB_SV-12-920</name>
</gene>
<dbReference type="HAMAP" id="MF_01464_B">
    <property type="entry name" value="SecF_B"/>
    <property type="match status" value="1"/>
</dbReference>
<keyword evidence="3" id="KW-0813">Transport</keyword>
<dbReference type="GO" id="GO:0015450">
    <property type="term" value="F:protein-transporting ATPase activity"/>
    <property type="evidence" value="ECO:0007669"/>
    <property type="project" value="InterPro"/>
</dbReference>
<evidence type="ECO:0000256" key="1">
    <source>
        <dbReference type="ARBA" id="ARBA00004651"/>
    </source>
</evidence>
<dbReference type="GO" id="GO:0005886">
    <property type="term" value="C:plasma membrane"/>
    <property type="evidence" value="ECO:0007669"/>
    <property type="project" value="UniProtKB-SubCell"/>
</dbReference>
<evidence type="ECO:0000256" key="7">
    <source>
        <dbReference type="ARBA" id="ARBA00022989"/>
    </source>
</evidence>
<dbReference type="InterPro" id="IPR022813">
    <property type="entry name" value="SecD/SecF_arch_bac"/>
</dbReference>
<dbReference type="NCBIfam" id="TIGR00966">
    <property type="entry name" value="transloc_SecF"/>
    <property type="match status" value="1"/>
</dbReference>
<protein>
    <recommendedName>
        <fullName evidence="2">Protein translocase subunit SecF</fullName>
    </recommendedName>
</protein>
<feature type="transmembrane region" description="Helical" evidence="10">
    <location>
        <begin position="20"/>
        <end position="40"/>
    </location>
</feature>
<keyword evidence="4" id="KW-1003">Cell membrane</keyword>
<dbReference type="Pfam" id="PF02355">
    <property type="entry name" value="SecD_SecF_C"/>
    <property type="match status" value="1"/>
</dbReference>
<sequence>MEVFKYNRPIVKFMENAKKFATFSIVLVVLSLGLLATRGLNYGIDFAGGTLIQVQYEKHAPIEEVRDRLAKIEGYKGANVTFFGSDTEIVIRTKTSSKKVDVDTGDEIRKILDGSGVFEVRRVDMVGPAVGDELKTKGLMAMLLAILGILGYVSFRFEWRFAIASVAALTHDIIIAMGSLALFQIDVNLPILAALLTILGYSLNDTVIVFDRIREGIRTIKSPSLADVIDESVTRTLSRTTLTSLTTFFVVLTLYIFGGEIISGFSFTLLVGVIVGTYSSIFVASPILMWLKFSIVQFREREAAALKREKEKEKMRAQFEQGTI</sequence>
<keyword evidence="5 10" id="KW-0812">Transmembrane</keyword>
<dbReference type="InterPro" id="IPR048634">
    <property type="entry name" value="SecD_SecF_C"/>
</dbReference>
<feature type="transmembrane region" description="Helical" evidence="10">
    <location>
        <begin position="241"/>
        <end position="258"/>
    </location>
</feature>
<dbReference type="InterPro" id="IPR022646">
    <property type="entry name" value="SecD/SecF_CS"/>
</dbReference>
<feature type="transmembrane region" description="Helical" evidence="10">
    <location>
        <begin position="138"/>
        <end position="155"/>
    </location>
</feature>
<keyword evidence="6" id="KW-0653">Protein transport</keyword>
<feature type="transmembrane region" description="Helical" evidence="10">
    <location>
        <begin position="264"/>
        <end position="291"/>
    </location>
</feature>
<dbReference type="Pfam" id="PF07549">
    <property type="entry name" value="Sec_GG"/>
    <property type="match status" value="1"/>
</dbReference>
<evidence type="ECO:0000313" key="12">
    <source>
        <dbReference type="EMBL" id="SFV62342.1"/>
    </source>
</evidence>
<name>A0A1W1C9D7_9ZZZZ</name>
<dbReference type="PANTHER" id="PTHR30081">
    <property type="entry name" value="PROTEIN-EXPORT MEMBRANE PROTEIN SEC"/>
    <property type="match status" value="1"/>
</dbReference>
<keyword evidence="7 10" id="KW-1133">Transmembrane helix</keyword>
<evidence type="ECO:0000256" key="9">
    <source>
        <dbReference type="ARBA" id="ARBA00023136"/>
    </source>
</evidence>
<feature type="transmembrane region" description="Helical" evidence="10">
    <location>
        <begin position="162"/>
        <end position="185"/>
    </location>
</feature>
<dbReference type="AlphaFoldDB" id="A0A1W1C9D7"/>
<dbReference type="PRINTS" id="PR01755">
    <property type="entry name" value="SECFTRNLCASE"/>
</dbReference>
<comment type="subcellular location">
    <subcellularLocation>
        <location evidence="1">Cell membrane</location>
        <topology evidence="1">Multi-pass membrane protein</topology>
    </subcellularLocation>
</comment>
<evidence type="ECO:0000259" key="11">
    <source>
        <dbReference type="Pfam" id="PF02355"/>
    </source>
</evidence>
<evidence type="ECO:0000256" key="4">
    <source>
        <dbReference type="ARBA" id="ARBA00022475"/>
    </source>
</evidence>
<evidence type="ECO:0000256" key="10">
    <source>
        <dbReference type="SAM" id="Phobius"/>
    </source>
</evidence>
<feature type="transmembrane region" description="Helical" evidence="10">
    <location>
        <begin position="191"/>
        <end position="210"/>
    </location>
</feature>
<dbReference type="GO" id="GO:0006886">
    <property type="term" value="P:intracellular protein transport"/>
    <property type="evidence" value="ECO:0007669"/>
    <property type="project" value="InterPro"/>
</dbReference>
<feature type="domain" description="Protein export membrane protein SecD/SecF C-terminal" evidence="11">
    <location>
        <begin position="118"/>
        <end position="292"/>
    </location>
</feature>
<dbReference type="InterPro" id="IPR055344">
    <property type="entry name" value="SecD_SecF_C_bact"/>
</dbReference>
<dbReference type="EMBL" id="FPHE01000115">
    <property type="protein sequence ID" value="SFV62342.1"/>
    <property type="molecule type" value="Genomic_DNA"/>
</dbReference>
<dbReference type="InterPro" id="IPR005665">
    <property type="entry name" value="SecF_bac"/>
</dbReference>
<evidence type="ECO:0000256" key="8">
    <source>
        <dbReference type="ARBA" id="ARBA00023010"/>
    </source>
</evidence>
<dbReference type="SUPFAM" id="SSF82866">
    <property type="entry name" value="Multidrug efflux transporter AcrB transmembrane domain"/>
    <property type="match status" value="1"/>
</dbReference>